<dbReference type="InterPro" id="IPR051043">
    <property type="entry name" value="Sulfatase_Mod_Factor_Kinase"/>
</dbReference>
<feature type="domain" description="Sulfatase-modifying factor enzyme-like" evidence="4">
    <location>
        <begin position="188"/>
        <end position="315"/>
    </location>
</feature>
<dbReference type="Gene3D" id="3.90.1580.10">
    <property type="entry name" value="paralog of FGE (formylglycine-generating enzyme)"/>
    <property type="match status" value="2"/>
</dbReference>
<dbReference type="InterPro" id="IPR016187">
    <property type="entry name" value="CTDL_fold"/>
</dbReference>
<evidence type="ECO:0000313" key="7">
    <source>
        <dbReference type="Proteomes" id="UP001231941"/>
    </source>
</evidence>
<keyword evidence="7" id="KW-1185">Reference proteome</keyword>
<keyword evidence="1" id="KW-0560">Oxidoreductase</keyword>
<protein>
    <submittedName>
        <fullName evidence="6">Ergothioneine biosynthesis protein EgtB</fullName>
    </submittedName>
</protein>
<evidence type="ECO:0000256" key="1">
    <source>
        <dbReference type="ARBA" id="ARBA00023002"/>
    </source>
</evidence>
<proteinExistence type="predicted"/>
<evidence type="ECO:0000256" key="2">
    <source>
        <dbReference type="ARBA" id="ARBA00023004"/>
    </source>
</evidence>
<accession>A0ABT9IVJ2</accession>
<dbReference type="NCBIfam" id="TIGR03440">
    <property type="entry name" value="egtB_TIGR03440"/>
    <property type="match status" value="1"/>
</dbReference>
<evidence type="ECO:0000313" key="6">
    <source>
        <dbReference type="EMBL" id="MDP5273379.1"/>
    </source>
</evidence>
<feature type="domain" description="Sulfatase-modifying factor enzyme-like" evidence="4">
    <location>
        <begin position="342"/>
        <end position="415"/>
    </location>
</feature>
<dbReference type="EMBL" id="JAVAMP010000001">
    <property type="protein sequence ID" value="MDP5273379.1"/>
    <property type="molecule type" value="Genomic_DNA"/>
</dbReference>
<dbReference type="InterPro" id="IPR017806">
    <property type="entry name" value="EgtB"/>
</dbReference>
<comment type="pathway">
    <text evidence="3">Amino-acid biosynthesis; ergothioneine biosynthesis.</text>
</comment>
<organism evidence="6 7">
    <name type="scientific">Chengkuizengella axinellae</name>
    <dbReference type="NCBI Taxonomy" id="3064388"/>
    <lineage>
        <taxon>Bacteria</taxon>
        <taxon>Bacillati</taxon>
        <taxon>Bacillota</taxon>
        <taxon>Bacilli</taxon>
        <taxon>Bacillales</taxon>
        <taxon>Paenibacillaceae</taxon>
        <taxon>Chengkuizengella</taxon>
    </lineage>
</organism>
<feature type="domain" description="DinB-like" evidence="5">
    <location>
        <begin position="16"/>
        <end position="148"/>
    </location>
</feature>
<dbReference type="InterPro" id="IPR024775">
    <property type="entry name" value="DinB-like"/>
</dbReference>
<evidence type="ECO:0000259" key="4">
    <source>
        <dbReference type="Pfam" id="PF03781"/>
    </source>
</evidence>
<dbReference type="PANTHER" id="PTHR23150">
    <property type="entry name" value="SULFATASE MODIFYING FACTOR 1, 2"/>
    <property type="match status" value="1"/>
</dbReference>
<dbReference type="InterPro" id="IPR005532">
    <property type="entry name" value="SUMF_dom"/>
</dbReference>
<gene>
    <name evidence="6" type="primary">egtB</name>
    <name evidence="6" type="ORF">Q5Y73_04630</name>
</gene>
<dbReference type="SUPFAM" id="SSF56436">
    <property type="entry name" value="C-type lectin-like"/>
    <property type="match status" value="1"/>
</dbReference>
<sequence>MHNQTNKNDLLIEKYQYTRNLTLQIVEPLEIEDFGIQTMVDVSPPKWHLAHTTWFFEEFVLMDHKPGYSYNLEGARKLFNSYYETLNKPFPRSKRGLISRPTVREVLDYRSAVDEEIIGLFNKGDELDEKLYSLILLGIHHEQQHQELLMTDIKYNFSINPLRPSYKESLHDASRNSTVSTLKWDHFNGGITSIGTNNQDFSFDNEQPAHKHFLYPFAIANRPATNGEYLEFIEDNGYTNAVNWLSDGWETVLREKWSTPLYWENIDGIWYEFTLSGLKPLEKNQPVSHISFYEADAFARWSGYRLPTEQEWEHAFQDIPVEGKLLENLLFNEKYESDKTTFGTVWEWTSSPYTRYPQSARSEGALGEYNAKFMSNQMVLRGGSSATPRNHIRATYRNFFQPDKRWQFSGLRLAKEER</sequence>
<reference evidence="6 7" key="1">
    <citation type="submission" date="2023-08" db="EMBL/GenBank/DDBJ databases">
        <authorList>
            <person name="Park J.-S."/>
        </authorList>
    </citation>
    <scope>NUCLEOTIDE SEQUENCE [LARGE SCALE GENOMIC DNA]</scope>
    <source>
        <strain evidence="6 7">2205SS18-9</strain>
    </source>
</reference>
<evidence type="ECO:0000259" key="5">
    <source>
        <dbReference type="Pfam" id="PF12867"/>
    </source>
</evidence>
<evidence type="ECO:0000256" key="3">
    <source>
        <dbReference type="ARBA" id="ARBA00037882"/>
    </source>
</evidence>
<name>A0ABT9IVJ2_9BACL</name>
<comment type="caution">
    <text evidence="6">The sequence shown here is derived from an EMBL/GenBank/DDBJ whole genome shotgun (WGS) entry which is preliminary data.</text>
</comment>
<dbReference type="PANTHER" id="PTHR23150:SF36">
    <property type="entry name" value="HERCYNINE OXYGENASE"/>
    <property type="match status" value="1"/>
</dbReference>
<dbReference type="Proteomes" id="UP001231941">
    <property type="component" value="Unassembled WGS sequence"/>
</dbReference>
<keyword evidence="2" id="KW-0408">Iron</keyword>
<dbReference type="Pfam" id="PF12867">
    <property type="entry name" value="DinB_2"/>
    <property type="match status" value="1"/>
</dbReference>
<dbReference type="InterPro" id="IPR042095">
    <property type="entry name" value="SUMF_sf"/>
</dbReference>
<dbReference type="Pfam" id="PF03781">
    <property type="entry name" value="FGE-sulfatase"/>
    <property type="match status" value="2"/>
</dbReference>